<dbReference type="Gene3D" id="3.30.450.40">
    <property type="match status" value="1"/>
</dbReference>
<dbReference type="RefSeq" id="WP_341410598.1">
    <property type="nucleotide sequence ID" value="NZ_JBBUTH010000007.1"/>
</dbReference>
<feature type="compositionally biased region" description="Pro residues" evidence="4">
    <location>
        <begin position="9"/>
        <end position="18"/>
    </location>
</feature>
<dbReference type="SMART" id="SM00346">
    <property type="entry name" value="HTH_ICLR"/>
    <property type="match status" value="1"/>
</dbReference>
<dbReference type="InterPro" id="IPR014757">
    <property type="entry name" value="Tscrpt_reg_IclR_C"/>
</dbReference>
<dbReference type="SUPFAM" id="SSF55781">
    <property type="entry name" value="GAF domain-like"/>
    <property type="match status" value="1"/>
</dbReference>
<evidence type="ECO:0000256" key="4">
    <source>
        <dbReference type="SAM" id="MobiDB-lite"/>
    </source>
</evidence>
<evidence type="ECO:0000256" key="2">
    <source>
        <dbReference type="ARBA" id="ARBA00023125"/>
    </source>
</evidence>
<keyword evidence="1" id="KW-0805">Transcription regulation</keyword>
<organism evidence="7 8">
    <name type="scientific">Pseudaquabacterium inlustre</name>
    <dbReference type="NCBI Taxonomy" id="2984192"/>
    <lineage>
        <taxon>Bacteria</taxon>
        <taxon>Pseudomonadati</taxon>
        <taxon>Pseudomonadota</taxon>
        <taxon>Betaproteobacteria</taxon>
        <taxon>Burkholderiales</taxon>
        <taxon>Sphaerotilaceae</taxon>
        <taxon>Pseudaquabacterium</taxon>
    </lineage>
</organism>
<evidence type="ECO:0000256" key="3">
    <source>
        <dbReference type="ARBA" id="ARBA00023163"/>
    </source>
</evidence>
<protein>
    <submittedName>
        <fullName evidence="7">IclR family transcriptional regulator</fullName>
    </submittedName>
</protein>
<dbReference type="Pfam" id="PF01614">
    <property type="entry name" value="IclR_C"/>
    <property type="match status" value="1"/>
</dbReference>
<accession>A0ABU9CGA9</accession>
<dbReference type="InterPro" id="IPR036390">
    <property type="entry name" value="WH_DNA-bd_sf"/>
</dbReference>
<dbReference type="PANTHER" id="PTHR30136:SF8">
    <property type="entry name" value="TRANSCRIPTIONAL REGULATORY PROTEIN"/>
    <property type="match status" value="1"/>
</dbReference>
<dbReference type="InterPro" id="IPR050707">
    <property type="entry name" value="HTH_MetabolicPath_Reg"/>
</dbReference>
<evidence type="ECO:0000313" key="7">
    <source>
        <dbReference type="EMBL" id="MEK8050903.1"/>
    </source>
</evidence>
<feature type="domain" description="HTH iclR-type" evidence="5">
    <location>
        <begin position="25"/>
        <end position="87"/>
    </location>
</feature>
<feature type="domain" description="IclR-ED" evidence="6">
    <location>
        <begin position="88"/>
        <end position="275"/>
    </location>
</feature>
<evidence type="ECO:0000259" key="5">
    <source>
        <dbReference type="PROSITE" id="PS51077"/>
    </source>
</evidence>
<dbReference type="PROSITE" id="PS51078">
    <property type="entry name" value="ICLR_ED"/>
    <property type="match status" value="1"/>
</dbReference>
<dbReference type="Gene3D" id="1.10.10.10">
    <property type="entry name" value="Winged helix-like DNA-binding domain superfamily/Winged helix DNA-binding domain"/>
    <property type="match status" value="1"/>
</dbReference>
<dbReference type="InterPro" id="IPR005471">
    <property type="entry name" value="Tscrpt_reg_IclR_N"/>
</dbReference>
<gene>
    <name evidence="7" type="ORF">AACH10_11705</name>
</gene>
<dbReference type="EMBL" id="JBBUTH010000007">
    <property type="protein sequence ID" value="MEK8050903.1"/>
    <property type="molecule type" value="Genomic_DNA"/>
</dbReference>
<evidence type="ECO:0000259" key="6">
    <source>
        <dbReference type="PROSITE" id="PS51078"/>
    </source>
</evidence>
<dbReference type="Proteomes" id="UP001365405">
    <property type="component" value="Unassembled WGS sequence"/>
</dbReference>
<dbReference type="Pfam" id="PF09339">
    <property type="entry name" value="HTH_IclR"/>
    <property type="match status" value="1"/>
</dbReference>
<dbReference type="SUPFAM" id="SSF46785">
    <property type="entry name" value="Winged helix' DNA-binding domain"/>
    <property type="match status" value="1"/>
</dbReference>
<name>A0ABU9CGA9_9BURK</name>
<proteinExistence type="predicted"/>
<keyword evidence="8" id="KW-1185">Reference proteome</keyword>
<keyword evidence="2" id="KW-0238">DNA-binding</keyword>
<sequence>MPRRRTDPPATPPALPAPPDRRQRVQAASTGVEVLKGLADLDGRASLSALAVHLGEAPAKLHRYLGSLVDAGLVAQDSATQHYALGAEAIRIGLAAMRQVDAVRLAEPALARLRAALGLTAFVAVMGNHGPTVLRLDEPGLPVTVNVRPGSVLSLLWSATGRVFLATRAEGEGPLAAEALAEWRAATPAQRAELPARGDIDTLCATVRQQGLATVHDSYLRGISAVAAPLIDHSGRTVAVITVLGASGAFDASAGGPAAGLLRDEARALSTQMGATA</sequence>
<feature type="region of interest" description="Disordered" evidence="4">
    <location>
        <begin position="1"/>
        <end position="22"/>
    </location>
</feature>
<dbReference type="PANTHER" id="PTHR30136">
    <property type="entry name" value="HELIX-TURN-HELIX TRANSCRIPTIONAL REGULATOR, ICLR FAMILY"/>
    <property type="match status" value="1"/>
</dbReference>
<dbReference type="PROSITE" id="PS51077">
    <property type="entry name" value="HTH_ICLR"/>
    <property type="match status" value="1"/>
</dbReference>
<evidence type="ECO:0000256" key="1">
    <source>
        <dbReference type="ARBA" id="ARBA00023015"/>
    </source>
</evidence>
<dbReference type="InterPro" id="IPR036388">
    <property type="entry name" value="WH-like_DNA-bd_sf"/>
</dbReference>
<comment type="caution">
    <text evidence="7">The sequence shown here is derived from an EMBL/GenBank/DDBJ whole genome shotgun (WGS) entry which is preliminary data.</text>
</comment>
<reference evidence="7 8" key="1">
    <citation type="submission" date="2024-04" db="EMBL/GenBank/DDBJ databases">
        <title>Novel species of the genus Ideonella isolated from streams.</title>
        <authorList>
            <person name="Lu H."/>
        </authorList>
    </citation>
    <scope>NUCLEOTIDE SEQUENCE [LARGE SCALE GENOMIC DNA]</scope>
    <source>
        <strain evidence="7 8">DXS22W</strain>
    </source>
</reference>
<evidence type="ECO:0000313" key="8">
    <source>
        <dbReference type="Proteomes" id="UP001365405"/>
    </source>
</evidence>
<keyword evidence="3" id="KW-0804">Transcription</keyword>
<dbReference type="InterPro" id="IPR029016">
    <property type="entry name" value="GAF-like_dom_sf"/>
</dbReference>